<feature type="domain" description="Serine aminopeptidase S33" evidence="2">
    <location>
        <begin position="89"/>
        <end position="158"/>
    </location>
</feature>
<keyword evidence="4" id="KW-1185">Reference proteome</keyword>
<gene>
    <name evidence="3" type="ORF">Scinn_70700</name>
</gene>
<dbReference type="EMBL" id="BNDV01000017">
    <property type="protein sequence ID" value="GHI17607.1"/>
    <property type="molecule type" value="Genomic_DNA"/>
</dbReference>
<dbReference type="Proteomes" id="UP000660554">
    <property type="component" value="Unassembled WGS sequence"/>
</dbReference>
<organism evidence="3 4">
    <name type="scientific">Streptomyces virginiae</name>
    <name type="common">Streptomyces cinnamonensis</name>
    <dbReference type="NCBI Taxonomy" id="1961"/>
    <lineage>
        <taxon>Bacteria</taxon>
        <taxon>Bacillati</taxon>
        <taxon>Actinomycetota</taxon>
        <taxon>Actinomycetes</taxon>
        <taxon>Kitasatosporales</taxon>
        <taxon>Streptomycetaceae</taxon>
        <taxon>Streptomyces</taxon>
    </lineage>
</organism>
<name>A0ABQ3NXW1_STRVG</name>
<evidence type="ECO:0000256" key="1">
    <source>
        <dbReference type="SAM" id="MobiDB-lite"/>
    </source>
</evidence>
<evidence type="ECO:0000259" key="2">
    <source>
        <dbReference type="Pfam" id="PF12146"/>
    </source>
</evidence>
<sequence>MNPSPEPTGRRGGEPAREPSGPALIPASGHRLSRRADAAVLLLHGGRADAPEPPPRLNLPALRMRPFASAVTRATAHADVLVAHVRYRHRGWNGHHAHPVADALRALDELRAVAGPVPVVLVGHSMGGRAALRAAEDPQVEGVVALAPWCPPAEPTAHLRARAVIALHDEHDRVTRAADTWAYLTRAREARARVHGVRMPRGGHAMIGDAGLWHRITAGAIAALLGLAPFPADLAGLAGPAGDATPTPWPTR</sequence>
<protein>
    <recommendedName>
        <fullName evidence="2">Serine aminopeptidase S33 domain-containing protein</fullName>
    </recommendedName>
</protein>
<feature type="region of interest" description="Disordered" evidence="1">
    <location>
        <begin position="1"/>
        <end position="31"/>
    </location>
</feature>
<proteinExistence type="predicted"/>
<dbReference type="SUPFAM" id="SSF53474">
    <property type="entry name" value="alpha/beta-Hydrolases"/>
    <property type="match status" value="1"/>
</dbReference>
<dbReference type="InterPro" id="IPR022742">
    <property type="entry name" value="Hydrolase_4"/>
</dbReference>
<accession>A0ABQ3NXW1</accession>
<comment type="caution">
    <text evidence="3">The sequence shown here is derived from an EMBL/GenBank/DDBJ whole genome shotgun (WGS) entry which is preliminary data.</text>
</comment>
<dbReference type="Pfam" id="PF12146">
    <property type="entry name" value="Hydrolase_4"/>
    <property type="match status" value="1"/>
</dbReference>
<dbReference type="Gene3D" id="3.40.50.1820">
    <property type="entry name" value="alpha/beta hydrolase"/>
    <property type="match status" value="1"/>
</dbReference>
<reference evidence="4" key="1">
    <citation type="submission" date="2020-09" db="EMBL/GenBank/DDBJ databases">
        <title>Whole genome shotgun sequence of Streptomyces cinnamonensis NBRC 15873.</title>
        <authorList>
            <person name="Komaki H."/>
            <person name="Tamura T."/>
        </authorList>
    </citation>
    <scope>NUCLEOTIDE SEQUENCE [LARGE SCALE GENOMIC DNA]</scope>
    <source>
        <strain evidence="4">NBRC 15873</strain>
    </source>
</reference>
<feature type="compositionally biased region" description="Basic and acidic residues" evidence="1">
    <location>
        <begin position="8"/>
        <end position="17"/>
    </location>
</feature>
<evidence type="ECO:0000313" key="3">
    <source>
        <dbReference type="EMBL" id="GHI17607.1"/>
    </source>
</evidence>
<evidence type="ECO:0000313" key="4">
    <source>
        <dbReference type="Proteomes" id="UP000660554"/>
    </source>
</evidence>
<dbReference type="InterPro" id="IPR029058">
    <property type="entry name" value="AB_hydrolase_fold"/>
</dbReference>